<dbReference type="GeneTree" id="ENSGT00940000177082"/>
<proteinExistence type="predicted"/>
<sequence>QDQTISKEPARLRGQRVGRLTRLAAYMGTITGCFFCPVNRLTMFRVSIPRQDSSTLLQWEPPHCRIHTLCQRHNVLRNTTSSSRLGTSEACRQDHQQVKGQTHASQKDLCPHLLLFC</sequence>
<keyword evidence="2" id="KW-1185">Reference proteome</keyword>
<name>A0A3B5KNR2_TAKRU</name>
<evidence type="ECO:0000313" key="1">
    <source>
        <dbReference type="Ensembl" id="ENSTRUP00000056909.1"/>
    </source>
</evidence>
<accession>A0A3B5KNR2</accession>
<protein>
    <submittedName>
        <fullName evidence="1">Uncharacterized protein</fullName>
    </submittedName>
</protein>
<evidence type="ECO:0000313" key="2">
    <source>
        <dbReference type="Proteomes" id="UP000005226"/>
    </source>
</evidence>
<reference evidence="1 2" key="1">
    <citation type="journal article" date="2011" name="Genome Biol. Evol.">
        <title>Integration of the genetic map and genome assembly of fugu facilitates insights into distinct features of genome evolution in teleosts and mammals.</title>
        <authorList>
            <person name="Kai W."/>
            <person name="Kikuchi K."/>
            <person name="Tohari S."/>
            <person name="Chew A.K."/>
            <person name="Tay A."/>
            <person name="Fujiwara A."/>
            <person name="Hosoya S."/>
            <person name="Suetake H."/>
            <person name="Naruse K."/>
            <person name="Brenner S."/>
            <person name="Suzuki Y."/>
            <person name="Venkatesh B."/>
        </authorList>
    </citation>
    <scope>NUCLEOTIDE SEQUENCE [LARGE SCALE GENOMIC DNA]</scope>
</reference>
<reference evidence="1" key="2">
    <citation type="submission" date="2025-08" db="UniProtKB">
        <authorList>
            <consortium name="Ensembl"/>
        </authorList>
    </citation>
    <scope>IDENTIFICATION</scope>
</reference>
<dbReference type="Ensembl" id="ENSTRUT00000052038.2">
    <property type="protein sequence ID" value="ENSTRUP00000056909.1"/>
    <property type="gene ID" value="ENSTRUG00000025352.2"/>
</dbReference>
<reference evidence="1" key="3">
    <citation type="submission" date="2025-09" db="UniProtKB">
        <authorList>
            <consortium name="Ensembl"/>
        </authorList>
    </citation>
    <scope>IDENTIFICATION</scope>
</reference>
<dbReference type="InParanoid" id="A0A3B5KNR2"/>
<dbReference type="AlphaFoldDB" id="A0A3B5KNR2"/>
<dbReference type="Proteomes" id="UP000005226">
    <property type="component" value="Chromosome 17"/>
</dbReference>
<organism evidence="1 2">
    <name type="scientific">Takifugu rubripes</name>
    <name type="common">Japanese pufferfish</name>
    <name type="synonym">Fugu rubripes</name>
    <dbReference type="NCBI Taxonomy" id="31033"/>
    <lineage>
        <taxon>Eukaryota</taxon>
        <taxon>Metazoa</taxon>
        <taxon>Chordata</taxon>
        <taxon>Craniata</taxon>
        <taxon>Vertebrata</taxon>
        <taxon>Euteleostomi</taxon>
        <taxon>Actinopterygii</taxon>
        <taxon>Neopterygii</taxon>
        <taxon>Teleostei</taxon>
        <taxon>Neoteleostei</taxon>
        <taxon>Acanthomorphata</taxon>
        <taxon>Eupercaria</taxon>
        <taxon>Tetraodontiformes</taxon>
        <taxon>Tetradontoidea</taxon>
        <taxon>Tetraodontidae</taxon>
        <taxon>Takifugu</taxon>
    </lineage>
</organism>